<dbReference type="SFLD" id="SFLDG01150">
    <property type="entry name" value="Main.1:_Beta-like"/>
    <property type="match status" value="1"/>
</dbReference>
<dbReference type="PANTHER" id="PTHR44051:SF8">
    <property type="entry name" value="GLUTATHIONE S-TRANSFERASE GSTA"/>
    <property type="match status" value="1"/>
</dbReference>
<protein>
    <submittedName>
        <fullName evidence="3">Glutathione S-transferase family protein</fullName>
    </submittedName>
</protein>
<dbReference type="Gene3D" id="3.40.30.10">
    <property type="entry name" value="Glutaredoxin"/>
    <property type="match status" value="1"/>
</dbReference>
<gene>
    <name evidence="3" type="ORF">D6850_14275</name>
</gene>
<comment type="caution">
    <text evidence="3">The sequence shown here is derived from an EMBL/GenBank/DDBJ whole genome shotgun (WGS) entry which is preliminary data.</text>
</comment>
<dbReference type="OrthoDB" id="7583243at2"/>
<dbReference type="SUPFAM" id="SSF47616">
    <property type="entry name" value="GST C-terminal domain-like"/>
    <property type="match status" value="1"/>
</dbReference>
<accession>A0A3A8B2B0</accession>
<dbReference type="PANTHER" id="PTHR44051">
    <property type="entry name" value="GLUTATHIONE S-TRANSFERASE-RELATED"/>
    <property type="match status" value="1"/>
</dbReference>
<dbReference type="AlphaFoldDB" id="A0A3A8B2B0"/>
<feature type="domain" description="GST C-terminal" evidence="2">
    <location>
        <begin position="84"/>
        <end position="205"/>
    </location>
</feature>
<dbReference type="EMBL" id="RAPE01000004">
    <property type="protein sequence ID" value="RKF13463.1"/>
    <property type="molecule type" value="Genomic_DNA"/>
</dbReference>
<feature type="domain" description="GST N-terminal" evidence="1">
    <location>
        <begin position="1"/>
        <end position="79"/>
    </location>
</feature>
<dbReference type="InterPro" id="IPR004045">
    <property type="entry name" value="Glutathione_S-Trfase_N"/>
</dbReference>
<evidence type="ECO:0000259" key="1">
    <source>
        <dbReference type="PROSITE" id="PS50404"/>
    </source>
</evidence>
<dbReference type="RefSeq" id="WP_121168152.1">
    <property type="nucleotide sequence ID" value="NZ_RAPE01000004.1"/>
</dbReference>
<dbReference type="InterPro" id="IPR036282">
    <property type="entry name" value="Glutathione-S-Trfase_C_sf"/>
</dbReference>
<organism evidence="3 4">
    <name type="scientific">Roseovarius spongiae</name>
    <dbReference type="NCBI Taxonomy" id="2320272"/>
    <lineage>
        <taxon>Bacteria</taxon>
        <taxon>Pseudomonadati</taxon>
        <taxon>Pseudomonadota</taxon>
        <taxon>Alphaproteobacteria</taxon>
        <taxon>Rhodobacterales</taxon>
        <taxon>Roseobacteraceae</taxon>
        <taxon>Roseovarius</taxon>
    </lineage>
</organism>
<sequence length="205" mass="22741">MELYYAPNTISIASAIALHEADAKFTLRAVDFKAGEQTKPVYHAINPKGRVPVLDLGETRLTETGAILEYIAATHPDAGLMPDDPIDAAHVRMVMYYLASTMHVNHAHKMRGARWADKEDSLADMKAKVPETMTASAQYVEENCLRGVYTLGDRISIVDPYLYILCNWLVGDRVDIAPFERIRAFLEAMNARASVKAVRDAGMLS</sequence>
<keyword evidence="3" id="KW-0808">Transferase</keyword>
<dbReference type="InterPro" id="IPR040079">
    <property type="entry name" value="Glutathione_S-Trfase"/>
</dbReference>
<dbReference type="CDD" id="cd03188">
    <property type="entry name" value="GST_C_Beta"/>
    <property type="match status" value="1"/>
</dbReference>
<dbReference type="PROSITE" id="PS50405">
    <property type="entry name" value="GST_CTER"/>
    <property type="match status" value="1"/>
</dbReference>
<keyword evidence="4" id="KW-1185">Reference proteome</keyword>
<name>A0A3A8B2B0_9RHOB</name>
<dbReference type="GO" id="GO:0016740">
    <property type="term" value="F:transferase activity"/>
    <property type="evidence" value="ECO:0007669"/>
    <property type="project" value="UniProtKB-KW"/>
</dbReference>
<dbReference type="Proteomes" id="UP000281128">
    <property type="component" value="Unassembled WGS sequence"/>
</dbReference>
<dbReference type="InterPro" id="IPR036249">
    <property type="entry name" value="Thioredoxin-like_sf"/>
</dbReference>
<dbReference type="InterPro" id="IPR010987">
    <property type="entry name" value="Glutathione-S-Trfase_C-like"/>
</dbReference>
<dbReference type="SFLD" id="SFLDS00019">
    <property type="entry name" value="Glutathione_Transferase_(cytos"/>
    <property type="match status" value="1"/>
</dbReference>
<proteinExistence type="predicted"/>
<dbReference type="SUPFAM" id="SSF52833">
    <property type="entry name" value="Thioredoxin-like"/>
    <property type="match status" value="1"/>
</dbReference>
<dbReference type="CDD" id="cd03057">
    <property type="entry name" value="GST_N_Beta"/>
    <property type="match status" value="1"/>
</dbReference>
<dbReference type="PROSITE" id="PS50404">
    <property type="entry name" value="GST_NTER"/>
    <property type="match status" value="1"/>
</dbReference>
<evidence type="ECO:0000313" key="3">
    <source>
        <dbReference type="EMBL" id="RKF13463.1"/>
    </source>
</evidence>
<dbReference type="Pfam" id="PF02798">
    <property type="entry name" value="GST_N"/>
    <property type="match status" value="1"/>
</dbReference>
<reference evidence="3 4" key="1">
    <citation type="submission" date="2018-09" db="EMBL/GenBank/DDBJ databases">
        <title>Roseovarius spongiae sp. nov., isolated from a marine sponge.</title>
        <authorList>
            <person name="Zhuang L."/>
            <person name="Luo L."/>
        </authorList>
    </citation>
    <scope>NUCLEOTIDE SEQUENCE [LARGE SCALE GENOMIC DNA]</scope>
    <source>
        <strain evidence="3 4">HN-E21</strain>
    </source>
</reference>
<dbReference type="Gene3D" id="1.20.1050.10">
    <property type="match status" value="1"/>
</dbReference>
<evidence type="ECO:0000313" key="4">
    <source>
        <dbReference type="Proteomes" id="UP000281128"/>
    </source>
</evidence>
<dbReference type="SFLD" id="SFLDG00358">
    <property type="entry name" value="Main_(cytGST)"/>
    <property type="match status" value="1"/>
</dbReference>
<evidence type="ECO:0000259" key="2">
    <source>
        <dbReference type="PROSITE" id="PS50405"/>
    </source>
</evidence>